<dbReference type="OrthoDB" id="5632033at2"/>
<dbReference type="GO" id="GO:0005524">
    <property type="term" value="F:ATP binding"/>
    <property type="evidence" value="ECO:0007669"/>
    <property type="project" value="UniProtKB-UniRule"/>
</dbReference>
<evidence type="ECO:0000256" key="9">
    <source>
        <dbReference type="SAM" id="Phobius"/>
    </source>
</evidence>
<name>A0A518B1I0_9BACT</name>
<dbReference type="InterPro" id="IPR015943">
    <property type="entry name" value="WD40/YVTN_repeat-like_dom_sf"/>
</dbReference>
<dbReference type="PROSITE" id="PS00678">
    <property type="entry name" value="WD_REPEATS_1"/>
    <property type="match status" value="1"/>
</dbReference>
<dbReference type="PROSITE" id="PS00108">
    <property type="entry name" value="PROTEIN_KINASE_ST"/>
    <property type="match status" value="1"/>
</dbReference>
<dbReference type="Gene3D" id="3.30.200.20">
    <property type="entry name" value="Phosphorylase Kinase, domain 1"/>
    <property type="match status" value="1"/>
</dbReference>
<dbReference type="PROSITE" id="PS00107">
    <property type="entry name" value="PROTEIN_KINASE_ATP"/>
    <property type="match status" value="1"/>
</dbReference>
<dbReference type="KEGG" id="knv:Pan216_16920"/>
<keyword evidence="12" id="KW-1185">Reference proteome</keyword>
<dbReference type="SUPFAM" id="SSF50998">
    <property type="entry name" value="Quinoprotein alcohol dehydrogenase-like"/>
    <property type="match status" value="2"/>
</dbReference>
<evidence type="ECO:0000259" key="10">
    <source>
        <dbReference type="PROSITE" id="PS50011"/>
    </source>
</evidence>
<dbReference type="PANTHER" id="PTHR43289">
    <property type="entry name" value="MITOGEN-ACTIVATED PROTEIN KINASE KINASE KINASE 20-RELATED"/>
    <property type="match status" value="1"/>
</dbReference>
<dbReference type="Pfam" id="PF00069">
    <property type="entry name" value="Pkinase"/>
    <property type="match status" value="1"/>
</dbReference>
<organism evidence="11 12">
    <name type="scientific">Kolteria novifilia</name>
    <dbReference type="NCBI Taxonomy" id="2527975"/>
    <lineage>
        <taxon>Bacteria</taxon>
        <taxon>Pseudomonadati</taxon>
        <taxon>Planctomycetota</taxon>
        <taxon>Planctomycetia</taxon>
        <taxon>Kolteriales</taxon>
        <taxon>Kolteriaceae</taxon>
        <taxon>Kolteria</taxon>
    </lineage>
</organism>
<feature type="repeat" description="WD" evidence="7">
    <location>
        <begin position="1115"/>
        <end position="1147"/>
    </location>
</feature>
<feature type="binding site" evidence="8">
    <location>
        <position position="100"/>
    </location>
    <ligand>
        <name>ATP</name>
        <dbReference type="ChEBI" id="CHEBI:30616"/>
    </ligand>
</feature>
<keyword evidence="4 8" id="KW-0547">Nucleotide-binding</keyword>
<evidence type="ECO:0000256" key="8">
    <source>
        <dbReference type="PROSITE-ProRule" id="PRU10141"/>
    </source>
</evidence>
<evidence type="ECO:0000256" key="2">
    <source>
        <dbReference type="ARBA" id="ARBA00022679"/>
    </source>
</evidence>
<keyword evidence="1 7" id="KW-0853">WD repeat</keyword>
<evidence type="ECO:0000256" key="5">
    <source>
        <dbReference type="ARBA" id="ARBA00022777"/>
    </source>
</evidence>
<dbReference type="Proteomes" id="UP000317093">
    <property type="component" value="Chromosome"/>
</dbReference>
<feature type="transmembrane region" description="Helical" evidence="9">
    <location>
        <begin position="396"/>
        <end position="417"/>
    </location>
</feature>
<evidence type="ECO:0000256" key="6">
    <source>
        <dbReference type="ARBA" id="ARBA00022840"/>
    </source>
</evidence>
<evidence type="ECO:0000256" key="3">
    <source>
        <dbReference type="ARBA" id="ARBA00022737"/>
    </source>
</evidence>
<dbReference type="Pfam" id="PF00400">
    <property type="entry name" value="WD40"/>
    <property type="match status" value="3"/>
</dbReference>
<dbReference type="GO" id="GO:0004674">
    <property type="term" value="F:protein serine/threonine kinase activity"/>
    <property type="evidence" value="ECO:0007669"/>
    <property type="project" value="UniProtKB-EC"/>
</dbReference>
<dbReference type="SMART" id="SM00320">
    <property type="entry name" value="WD40"/>
    <property type="match status" value="10"/>
</dbReference>
<evidence type="ECO:0000256" key="1">
    <source>
        <dbReference type="ARBA" id="ARBA00022574"/>
    </source>
</evidence>
<dbReference type="RefSeq" id="WP_145257304.1">
    <property type="nucleotide sequence ID" value="NZ_CP036279.1"/>
</dbReference>
<dbReference type="CDD" id="cd14014">
    <property type="entry name" value="STKc_PknB_like"/>
    <property type="match status" value="1"/>
</dbReference>
<feature type="domain" description="Protein kinase" evidence="10">
    <location>
        <begin position="71"/>
        <end position="333"/>
    </location>
</feature>
<sequence length="1190" mass="129847">MSADEYRRLVLKSELVSPEDLERVCRDIDDLKRQDAEDLAERLVRHGLLTEWQARQIHTSRGRRLVIDHRYRLLDKLGEGGMGAVFAARDTITKRTVALKIPRPDKVSRNPNTLKRFRREAVANARLEHPNIVRALRIGTDGRLHYIAFELVAGEDFEELVTRLGVVSAEQATDYIAQAADGLACIHRHGVIHRDLKPSNLLVTPEGEVKILDLGFARLTGGHEGDGSDGTALTKTGILVGTLDYMAPEQAEDTRQADIRSDIYGLGCTFYELLAGHPPFEADSDFDMLMKHVNDPIVPIEGLDPSLMAILAKMLAKKPADRYATPDELHDALRGWQRRIGFDSTDVTVASPVIRPRASREGRRVESHDLPEWLGEPRFDLSAFRPPEQRWRHARALVIALAGAVLIASLVGGWHWLGRTTMTFEWPEHQRKNVAMIVDGESVPVPEKGPIEIDGSWGFRVIRLHRPGYELVVYRWFLERGEVRSTVPEWIPTPRTVRRNGLEQLTREVAAIRETPATSAQLDDLRTRLNQFVSKWARTNESLKAAELFSLLPSPLDAVTTTTDAVSSFLSPETKVVGLLEVPAKQLGHWAPVGAVAFNLQGDRVATAGADGMIKLWDVESRTLLRQWPSEEESVEQLLFFDDNQHLVSVSASSRARVWRLLTGELIADLGEGVGAVAAGASEGELIVAEVARSEDNERAADRPFEGAVVVLDWQTNAPKRELLPPVPGGYRAVAISPDRTVVAAAADSGGIVVVELRSGKPRSLRAEGEVVDALAFSLHASWLVGIGGDGRTLSVWERRDGTKVNSGKIPKGATTSLGSGGDRFAVSSRAGTYVVGRFPRANDVETRGTDFGEIAAIQLSLDGRHIALGTRDHLVEIADSDQTAAAPVPIAGVRQCVFARDARHMLTLDLGGRLRHWSVPSGEEFDPIDPGYRANLLTAARLAPLIAFANDQGEISLLDTSTWLLPERFPVKGDVVSMALTDDGTRLAAGTRQGAILLWNLGLEGITPARTIRLKKGIHASDLTFSPSGDILATAIAPHDAGSMVDGSVLLWDPETGENWGRLEGQGDPMTRVVFSPSDRVLTALDAEGRIYTWDAESGNLMWSTDEGQPPANALDFHPTGKTLVTSNDRGAVHLWDARVGVLKATHRVGPPGGIVADVAFSPSGNYVATGNGDGTVYFLHVPTTEASD</sequence>
<feature type="repeat" description="WD" evidence="7">
    <location>
        <begin position="1064"/>
        <end position="1105"/>
    </location>
</feature>
<dbReference type="Gene3D" id="1.10.510.10">
    <property type="entry name" value="Transferase(Phosphotransferase) domain 1"/>
    <property type="match status" value="1"/>
</dbReference>
<evidence type="ECO:0000313" key="11">
    <source>
        <dbReference type="EMBL" id="QDU60840.1"/>
    </source>
</evidence>
<dbReference type="SMART" id="SM00220">
    <property type="entry name" value="S_TKc"/>
    <property type="match status" value="1"/>
</dbReference>
<dbReference type="InterPro" id="IPR011009">
    <property type="entry name" value="Kinase-like_dom_sf"/>
</dbReference>
<keyword evidence="5 11" id="KW-0418">Kinase</keyword>
<dbReference type="InterPro" id="IPR017441">
    <property type="entry name" value="Protein_kinase_ATP_BS"/>
</dbReference>
<dbReference type="Gene3D" id="2.130.10.10">
    <property type="entry name" value="YVTN repeat-like/Quinoprotein amine dehydrogenase"/>
    <property type="match status" value="4"/>
</dbReference>
<reference evidence="11 12" key="1">
    <citation type="submission" date="2019-02" db="EMBL/GenBank/DDBJ databases">
        <title>Deep-cultivation of Planctomycetes and their phenomic and genomic characterization uncovers novel biology.</title>
        <authorList>
            <person name="Wiegand S."/>
            <person name="Jogler M."/>
            <person name="Boedeker C."/>
            <person name="Pinto D."/>
            <person name="Vollmers J."/>
            <person name="Rivas-Marin E."/>
            <person name="Kohn T."/>
            <person name="Peeters S.H."/>
            <person name="Heuer A."/>
            <person name="Rast P."/>
            <person name="Oberbeckmann S."/>
            <person name="Bunk B."/>
            <person name="Jeske O."/>
            <person name="Meyerdierks A."/>
            <person name="Storesund J.E."/>
            <person name="Kallscheuer N."/>
            <person name="Luecker S."/>
            <person name="Lage O.M."/>
            <person name="Pohl T."/>
            <person name="Merkel B.J."/>
            <person name="Hornburger P."/>
            <person name="Mueller R.-W."/>
            <person name="Bruemmer F."/>
            <person name="Labrenz M."/>
            <person name="Spormann A.M."/>
            <person name="Op den Camp H."/>
            <person name="Overmann J."/>
            <person name="Amann R."/>
            <person name="Jetten M.S.M."/>
            <person name="Mascher T."/>
            <person name="Medema M.H."/>
            <person name="Devos D.P."/>
            <person name="Kaster A.-K."/>
            <person name="Ovreas L."/>
            <person name="Rohde M."/>
            <person name="Galperin M.Y."/>
            <person name="Jogler C."/>
        </authorList>
    </citation>
    <scope>NUCLEOTIDE SEQUENCE [LARGE SCALE GENOMIC DNA]</scope>
    <source>
        <strain evidence="11 12">Pan216</strain>
    </source>
</reference>
<gene>
    <name evidence="11" type="primary">pknB_5</name>
    <name evidence="11" type="ORF">Pan216_16920</name>
</gene>
<feature type="repeat" description="WD" evidence="7">
    <location>
        <begin position="586"/>
        <end position="627"/>
    </location>
</feature>
<keyword evidence="2 11" id="KW-0808">Transferase</keyword>
<dbReference type="PROSITE" id="PS50082">
    <property type="entry name" value="WD_REPEATS_2"/>
    <property type="match status" value="3"/>
</dbReference>
<dbReference type="EMBL" id="CP036279">
    <property type="protein sequence ID" value="QDU60840.1"/>
    <property type="molecule type" value="Genomic_DNA"/>
</dbReference>
<dbReference type="InterPro" id="IPR001680">
    <property type="entry name" value="WD40_rpt"/>
</dbReference>
<accession>A0A518B1I0</accession>
<dbReference type="InterPro" id="IPR008271">
    <property type="entry name" value="Ser/Thr_kinase_AS"/>
</dbReference>
<evidence type="ECO:0000256" key="4">
    <source>
        <dbReference type="ARBA" id="ARBA00022741"/>
    </source>
</evidence>
<dbReference type="SUPFAM" id="SSF56112">
    <property type="entry name" value="Protein kinase-like (PK-like)"/>
    <property type="match status" value="1"/>
</dbReference>
<evidence type="ECO:0000313" key="12">
    <source>
        <dbReference type="Proteomes" id="UP000317093"/>
    </source>
</evidence>
<dbReference type="EC" id="2.7.11.1" evidence="11"/>
<proteinExistence type="predicted"/>
<keyword evidence="3" id="KW-0677">Repeat</keyword>
<dbReference type="PROSITE" id="PS50294">
    <property type="entry name" value="WD_REPEATS_REGION"/>
    <property type="match status" value="1"/>
</dbReference>
<keyword evidence="9" id="KW-1133">Transmembrane helix</keyword>
<keyword evidence="9" id="KW-0812">Transmembrane</keyword>
<dbReference type="InterPro" id="IPR000719">
    <property type="entry name" value="Prot_kinase_dom"/>
</dbReference>
<keyword evidence="9" id="KW-0472">Membrane</keyword>
<dbReference type="PANTHER" id="PTHR43289:SF6">
    <property type="entry name" value="SERINE_THREONINE-PROTEIN KINASE NEKL-3"/>
    <property type="match status" value="1"/>
</dbReference>
<dbReference type="PROSITE" id="PS50011">
    <property type="entry name" value="PROTEIN_KINASE_DOM"/>
    <property type="match status" value="1"/>
</dbReference>
<protein>
    <submittedName>
        <fullName evidence="11">Serine/threonine-protein kinase PknB</fullName>
        <ecNumber evidence="11">2.7.11.1</ecNumber>
    </submittedName>
</protein>
<dbReference type="InterPro" id="IPR019775">
    <property type="entry name" value="WD40_repeat_CS"/>
</dbReference>
<dbReference type="AlphaFoldDB" id="A0A518B1I0"/>
<evidence type="ECO:0000256" key="7">
    <source>
        <dbReference type="PROSITE-ProRule" id="PRU00221"/>
    </source>
</evidence>
<dbReference type="InterPro" id="IPR011047">
    <property type="entry name" value="Quinoprotein_ADH-like_sf"/>
</dbReference>
<keyword evidence="6 8" id="KW-0067">ATP-binding</keyword>